<feature type="signal peptide" evidence="8">
    <location>
        <begin position="1"/>
        <end position="20"/>
    </location>
</feature>
<accession>A0A1M6L441</accession>
<gene>
    <name evidence="9" type="ORF">SAMN04488028_101816</name>
</gene>
<dbReference type="Gene3D" id="1.20.1600.10">
    <property type="entry name" value="Outer membrane efflux proteins (OEP)"/>
    <property type="match status" value="1"/>
</dbReference>
<dbReference type="InterPro" id="IPR003423">
    <property type="entry name" value="OMP_efflux"/>
</dbReference>
<reference evidence="10" key="1">
    <citation type="submission" date="2016-11" db="EMBL/GenBank/DDBJ databases">
        <authorList>
            <person name="Varghese N."/>
            <person name="Submissions S."/>
        </authorList>
    </citation>
    <scope>NUCLEOTIDE SEQUENCE [LARGE SCALE GENOMIC DNA]</scope>
    <source>
        <strain evidence="10">DSM 26134</strain>
    </source>
</reference>
<keyword evidence="6" id="KW-0472">Membrane</keyword>
<dbReference type="GO" id="GO:0009279">
    <property type="term" value="C:cell outer membrane"/>
    <property type="evidence" value="ECO:0007669"/>
    <property type="project" value="UniProtKB-SubCell"/>
</dbReference>
<dbReference type="PANTHER" id="PTHR30026:SF20">
    <property type="entry name" value="OUTER MEMBRANE PROTEIN TOLC"/>
    <property type="match status" value="1"/>
</dbReference>
<name>A0A1M6L441_REIAG</name>
<evidence type="ECO:0000256" key="8">
    <source>
        <dbReference type="SAM" id="SignalP"/>
    </source>
</evidence>
<evidence type="ECO:0000256" key="3">
    <source>
        <dbReference type="ARBA" id="ARBA00022448"/>
    </source>
</evidence>
<proteinExistence type="inferred from homology"/>
<dbReference type="SUPFAM" id="SSF56954">
    <property type="entry name" value="Outer membrane efflux proteins (OEP)"/>
    <property type="match status" value="1"/>
</dbReference>
<feature type="chain" id="PRO_5012341726" evidence="8">
    <location>
        <begin position="21"/>
        <end position="437"/>
    </location>
</feature>
<dbReference type="EMBL" id="FRAA01000001">
    <property type="protein sequence ID" value="SHJ65977.1"/>
    <property type="molecule type" value="Genomic_DNA"/>
</dbReference>
<keyword evidence="5" id="KW-0812">Transmembrane</keyword>
<dbReference type="GO" id="GO:0015288">
    <property type="term" value="F:porin activity"/>
    <property type="evidence" value="ECO:0007669"/>
    <property type="project" value="TreeGrafter"/>
</dbReference>
<dbReference type="Proteomes" id="UP000184474">
    <property type="component" value="Unassembled WGS sequence"/>
</dbReference>
<keyword evidence="4" id="KW-1134">Transmembrane beta strand</keyword>
<evidence type="ECO:0000256" key="7">
    <source>
        <dbReference type="ARBA" id="ARBA00023237"/>
    </source>
</evidence>
<dbReference type="RefSeq" id="WP_073119594.1">
    <property type="nucleotide sequence ID" value="NZ_FRAA01000001.1"/>
</dbReference>
<evidence type="ECO:0000313" key="9">
    <source>
        <dbReference type="EMBL" id="SHJ65977.1"/>
    </source>
</evidence>
<protein>
    <submittedName>
        <fullName evidence="9">Outer membrane protein TolC</fullName>
    </submittedName>
</protein>
<dbReference type="InterPro" id="IPR051906">
    <property type="entry name" value="TolC-like"/>
</dbReference>
<evidence type="ECO:0000256" key="6">
    <source>
        <dbReference type="ARBA" id="ARBA00023136"/>
    </source>
</evidence>
<evidence type="ECO:0000256" key="2">
    <source>
        <dbReference type="ARBA" id="ARBA00007613"/>
    </source>
</evidence>
<dbReference type="AlphaFoldDB" id="A0A1M6L441"/>
<keyword evidence="10" id="KW-1185">Reference proteome</keyword>
<keyword evidence="8" id="KW-0732">Signal</keyword>
<dbReference type="PANTHER" id="PTHR30026">
    <property type="entry name" value="OUTER MEMBRANE PROTEIN TOLC"/>
    <property type="match status" value="1"/>
</dbReference>
<evidence type="ECO:0000313" key="10">
    <source>
        <dbReference type="Proteomes" id="UP000184474"/>
    </source>
</evidence>
<dbReference type="Pfam" id="PF02321">
    <property type="entry name" value="OEP"/>
    <property type="match status" value="2"/>
</dbReference>
<evidence type="ECO:0000256" key="5">
    <source>
        <dbReference type="ARBA" id="ARBA00022692"/>
    </source>
</evidence>
<keyword evidence="3" id="KW-0813">Transport</keyword>
<evidence type="ECO:0000256" key="1">
    <source>
        <dbReference type="ARBA" id="ARBA00004442"/>
    </source>
</evidence>
<keyword evidence="7" id="KW-0998">Cell outer membrane</keyword>
<dbReference type="GO" id="GO:0015562">
    <property type="term" value="F:efflux transmembrane transporter activity"/>
    <property type="evidence" value="ECO:0007669"/>
    <property type="project" value="InterPro"/>
</dbReference>
<comment type="subcellular location">
    <subcellularLocation>
        <location evidence="1">Cell outer membrane</location>
    </subcellularLocation>
</comment>
<dbReference type="GO" id="GO:1990281">
    <property type="term" value="C:efflux pump complex"/>
    <property type="evidence" value="ECO:0007669"/>
    <property type="project" value="TreeGrafter"/>
</dbReference>
<sequence length="437" mass="48749">MNKYIIIAILSLGSMASALGQEVLSKSDAVSIALENNFDIRAATIDQEVAENNASLLNSGYLPTVNGSAAGNYSVSNSNLSYSSGADTTINGANSYGANAQVQLNYTVFDGMGRLYDYKILQVNYQLSELQARAVMENTLINLFTGYYEIARLTENELNQKQTLDISRDRLQRAKYSYDYGQNTNLDVLNAEVDYNTDSISYLTIQQQLRNEKRNLNLMMGRDVSVEFEVDTTLVFDGLLYNTLAENAQAYNATLLQERSRLTSSHYGIRTAQSAIIPKIGINGSYGYNYNHNAPGNFLSEINSTTGTVGASLSWNIFDGGKSNIQRQNSRLAYENQQVTLEKAELTLETQLQNAWTIYQTALFVMQAEAKNLQTNERNFDRSQEQYQLGQITSIEFRQAQFNLLNANLNYNQAKYSAKQAELALLQLSGTLLQASF</sequence>
<comment type="similarity">
    <text evidence="2">Belongs to the outer membrane factor (OMF) (TC 1.B.17) family.</text>
</comment>
<organism evidence="9 10">
    <name type="scientific">Reichenbachiella agariperforans</name>
    <dbReference type="NCBI Taxonomy" id="156994"/>
    <lineage>
        <taxon>Bacteria</taxon>
        <taxon>Pseudomonadati</taxon>
        <taxon>Bacteroidota</taxon>
        <taxon>Cytophagia</taxon>
        <taxon>Cytophagales</taxon>
        <taxon>Reichenbachiellaceae</taxon>
        <taxon>Reichenbachiella</taxon>
    </lineage>
</organism>
<dbReference type="STRING" id="156994.SAMN04488028_101816"/>
<evidence type="ECO:0000256" key="4">
    <source>
        <dbReference type="ARBA" id="ARBA00022452"/>
    </source>
</evidence>